<proteinExistence type="predicted"/>
<dbReference type="Gene3D" id="2.60.20.10">
    <property type="entry name" value="Crystallins"/>
    <property type="match status" value="1"/>
</dbReference>
<feature type="chain" id="PRO_5045178219" evidence="1">
    <location>
        <begin position="29"/>
        <end position="144"/>
    </location>
</feature>
<keyword evidence="1" id="KW-0732">Signal</keyword>
<dbReference type="Pfam" id="PF03995">
    <property type="entry name" value="Inhibitor_I36"/>
    <property type="match status" value="1"/>
</dbReference>
<name>A0ABV1XRQ6_9ACTN</name>
<dbReference type="Proteomes" id="UP001486207">
    <property type="component" value="Unassembled WGS sequence"/>
</dbReference>
<comment type="caution">
    <text evidence="2">The sequence shown here is derived from an EMBL/GenBank/DDBJ whole genome shotgun (WGS) entry which is preliminary data.</text>
</comment>
<evidence type="ECO:0000313" key="3">
    <source>
        <dbReference type="Proteomes" id="UP001486207"/>
    </source>
</evidence>
<evidence type="ECO:0000256" key="1">
    <source>
        <dbReference type="SAM" id="SignalP"/>
    </source>
</evidence>
<evidence type="ECO:0000313" key="2">
    <source>
        <dbReference type="EMBL" id="MER7374294.1"/>
    </source>
</evidence>
<reference evidence="2 3" key="1">
    <citation type="submission" date="2024-06" db="EMBL/GenBank/DDBJ databases">
        <title>The Natural Products Discovery Center: Release of the First 8490 Sequenced Strains for Exploring Actinobacteria Biosynthetic Diversity.</title>
        <authorList>
            <person name="Kalkreuter E."/>
            <person name="Kautsar S.A."/>
            <person name="Yang D."/>
            <person name="Bader C.D."/>
            <person name="Teijaro C.N."/>
            <person name="Fluegel L."/>
            <person name="Davis C.M."/>
            <person name="Simpson J.R."/>
            <person name="Lauterbach L."/>
            <person name="Steele A.D."/>
            <person name="Gui C."/>
            <person name="Meng S."/>
            <person name="Li G."/>
            <person name="Viehrig K."/>
            <person name="Ye F."/>
            <person name="Su P."/>
            <person name="Kiefer A.F."/>
            <person name="Nichols A."/>
            <person name="Cepeda A.J."/>
            <person name="Yan W."/>
            <person name="Fan B."/>
            <person name="Jiang Y."/>
            <person name="Adhikari A."/>
            <person name="Zheng C.-J."/>
            <person name="Schuster L."/>
            <person name="Cowan T.M."/>
            <person name="Smanski M.J."/>
            <person name="Chevrette M.G."/>
            <person name="De Carvalho L.P.S."/>
            <person name="Shen B."/>
        </authorList>
    </citation>
    <scope>NUCLEOTIDE SEQUENCE [LARGE SCALE GENOMIC DNA]</scope>
    <source>
        <strain evidence="2 3">NPDC000155</strain>
    </source>
</reference>
<keyword evidence="3" id="KW-1185">Reference proteome</keyword>
<feature type="signal peptide" evidence="1">
    <location>
        <begin position="1"/>
        <end position="28"/>
    </location>
</feature>
<gene>
    <name evidence="2" type="ORF">ABT384_16790</name>
</gene>
<accession>A0ABV1XRQ6</accession>
<dbReference type="RefSeq" id="WP_190070849.1">
    <property type="nucleotide sequence ID" value="NZ_BNBM01000006.1"/>
</dbReference>
<organism evidence="2 3">
    <name type="scientific">Streptomyces lanatus</name>
    <dbReference type="NCBI Taxonomy" id="66900"/>
    <lineage>
        <taxon>Bacteria</taxon>
        <taxon>Bacillati</taxon>
        <taxon>Actinomycetota</taxon>
        <taxon>Actinomycetes</taxon>
        <taxon>Kitasatosporales</taxon>
        <taxon>Streptomycetaceae</taxon>
        <taxon>Streptomyces</taxon>
    </lineage>
</organism>
<dbReference type="EMBL" id="JBEPFB010000006">
    <property type="protein sequence ID" value="MER7374294.1"/>
    <property type="molecule type" value="Genomic_DNA"/>
</dbReference>
<sequence>MRNKLITALATTGFIAVALTALPGTAQANPEWYVSPASQIQAADGNLHAWEHQKKGGKHCAWPNEVDNWDSCNGMRNEASSVFNNGRTHDVWLYYGPNQTGAHFCLNKGVYLENIVHHYFPHNGAGGGESLNDNIASHKWVANC</sequence>
<protein>
    <submittedName>
        <fullName evidence="2">Peptidase inhibitor family I36 protein</fullName>
    </submittedName>
</protein>